<feature type="region of interest" description="Disordered" evidence="1">
    <location>
        <begin position="87"/>
        <end position="113"/>
    </location>
</feature>
<feature type="region of interest" description="Disordered" evidence="1">
    <location>
        <begin position="251"/>
        <end position="277"/>
    </location>
</feature>
<dbReference type="EMBL" id="JBFDAA010000009">
    <property type="protein sequence ID" value="KAL1129121.1"/>
    <property type="molecule type" value="Genomic_DNA"/>
</dbReference>
<gene>
    <name evidence="2" type="ORF">AAG570_013652</name>
</gene>
<name>A0ABD0YCT8_9HEMI</name>
<dbReference type="AlphaFoldDB" id="A0ABD0YCT8"/>
<evidence type="ECO:0000256" key="1">
    <source>
        <dbReference type="SAM" id="MobiDB-lite"/>
    </source>
</evidence>
<evidence type="ECO:0000313" key="3">
    <source>
        <dbReference type="Proteomes" id="UP001558652"/>
    </source>
</evidence>
<organism evidence="2 3">
    <name type="scientific">Ranatra chinensis</name>
    <dbReference type="NCBI Taxonomy" id="642074"/>
    <lineage>
        <taxon>Eukaryota</taxon>
        <taxon>Metazoa</taxon>
        <taxon>Ecdysozoa</taxon>
        <taxon>Arthropoda</taxon>
        <taxon>Hexapoda</taxon>
        <taxon>Insecta</taxon>
        <taxon>Pterygota</taxon>
        <taxon>Neoptera</taxon>
        <taxon>Paraneoptera</taxon>
        <taxon>Hemiptera</taxon>
        <taxon>Heteroptera</taxon>
        <taxon>Panheteroptera</taxon>
        <taxon>Nepomorpha</taxon>
        <taxon>Nepidae</taxon>
        <taxon>Ranatrinae</taxon>
        <taxon>Ranatra</taxon>
    </lineage>
</organism>
<accession>A0ABD0YCT8</accession>
<feature type="region of interest" description="Disordered" evidence="1">
    <location>
        <begin position="1"/>
        <end position="49"/>
    </location>
</feature>
<protein>
    <submittedName>
        <fullName evidence="2">Uncharacterized protein</fullName>
    </submittedName>
</protein>
<proteinExistence type="predicted"/>
<comment type="caution">
    <text evidence="2">The sequence shown here is derived from an EMBL/GenBank/DDBJ whole genome shotgun (WGS) entry which is preliminary data.</text>
</comment>
<sequence length="310" mass="33069">MTFEARDSAAKVVPARNKYGGAVGRVGSGAAPFQASRAHSSVRSGGSGQQQAAAAVAAALRAGSPCPSETRRALTAQFVQFSRALQHGSVGGPGSTPISKSPSAPNLAENSPNLSPMTSGFHHTPGGCALLSPHALLYRQALSVDNPDYAGYFSPPRVSESGAAAAVPNQGAQRGSQASMVMDLHVDCPVTLRVKDKTRRSDTAKRHVFTRQNQVEDEETGAHYWERRETHSCSPRLPGYHPARGYEDILQTRSTPHSRRESVAGASRRGSVAETAGSGDCLVRAASLRRPRRLSTESRRRLSMYSRLVK</sequence>
<feature type="compositionally biased region" description="Polar residues" evidence="1">
    <location>
        <begin position="96"/>
        <end position="113"/>
    </location>
</feature>
<keyword evidence="3" id="KW-1185">Reference proteome</keyword>
<evidence type="ECO:0000313" key="2">
    <source>
        <dbReference type="EMBL" id="KAL1129121.1"/>
    </source>
</evidence>
<reference evidence="2 3" key="1">
    <citation type="submission" date="2024-07" db="EMBL/GenBank/DDBJ databases">
        <title>Chromosome-level genome assembly of the water stick insect Ranatra chinensis (Heteroptera: Nepidae).</title>
        <authorList>
            <person name="Liu X."/>
        </authorList>
    </citation>
    <scope>NUCLEOTIDE SEQUENCE [LARGE SCALE GENOMIC DNA]</scope>
    <source>
        <strain evidence="2">Cailab_2021Rc</strain>
        <tissue evidence="2">Muscle</tissue>
    </source>
</reference>
<dbReference type="Proteomes" id="UP001558652">
    <property type="component" value="Unassembled WGS sequence"/>
</dbReference>